<keyword evidence="1 2" id="KW-0238">DNA-binding</keyword>
<evidence type="ECO:0000256" key="2">
    <source>
        <dbReference type="PROSITE-ProRule" id="PRU00850"/>
    </source>
</evidence>
<dbReference type="EMBL" id="CP138582">
    <property type="protein sequence ID" value="WPG99327.1"/>
    <property type="molecule type" value="Genomic_DNA"/>
</dbReference>
<dbReference type="AlphaFoldDB" id="A0AAQ3M0Y3"/>
<keyword evidence="6" id="KW-1185">Reference proteome</keyword>
<feature type="region of interest" description="Disordered" evidence="3">
    <location>
        <begin position="504"/>
        <end position="529"/>
    </location>
</feature>
<feature type="compositionally biased region" description="Gly residues" evidence="3">
    <location>
        <begin position="517"/>
        <end position="529"/>
    </location>
</feature>
<dbReference type="GO" id="GO:0051321">
    <property type="term" value="P:meiotic cell cycle"/>
    <property type="evidence" value="ECO:0007669"/>
    <property type="project" value="TreeGrafter"/>
</dbReference>
<evidence type="ECO:0000313" key="5">
    <source>
        <dbReference type="EMBL" id="WPG99327.1"/>
    </source>
</evidence>
<protein>
    <submittedName>
        <fullName evidence="5">P53-like transcription factor</fullName>
    </submittedName>
</protein>
<evidence type="ECO:0000256" key="3">
    <source>
        <dbReference type="SAM" id="MobiDB-lite"/>
    </source>
</evidence>
<dbReference type="PANTHER" id="PTHR35144:SF2">
    <property type="entry name" value="MEIOSIS-SPECIFIC TRANSCRIPTION FACTOR NDT80"/>
    <property type="match status" value="1"/>
</dbReference>
<feature type="region of interest" description="Disordered" evidence="3">
    <location>
        <begin position="395"/>
        <end position="441"/>
    </location>
</feature>
<feature type="domain" description="NDT80" evidence="4">
    <location>
        <begin position="208"/>
        <end position="512"/>
    </location>
</feature>
<accession>A0AAQ3M0Y3</accession>
<evidence type="ECO:0000313" key="6">
    <source>
        <dbReference type="Proteomes" id="UP001303373"/>
    </source>
</evidence>
<dbReference type="PANTHER" id="PTHR35144">
    <property type="entry name" value="MEIOSIS-SPECIFIC TRANSCRIPTION FACTOR NDT80"/>
    <property type="match status" value="1"/>
</dbReference>
<dbReference type="GO" id="GO:0003677">
    <property type="term" value="F:DNA binding"/>
    <property type="evidence" value="ECO:0007669"/>
    <property type="project" value="UniProtKB-KW"/>
</dbReference>
<proteinExistence type="predicted"/>
<feature type="compositionally biased region" description="Polar residues" evidence="3">
    <location>
        <begin position="79"/>
        <end position="93"/>
    </location>
</feature>
<organism evidence="5 6">
    <name type="scientific">Acrodontium crateriforme</name>
    <dbReference type="NCBI Taxonomy" id="150365"/>
    <lineage>
        <taxon>Eukaryota</taxon>
        <taxon>Fungi</taxon>
        <taxon>Dikarya</taxon>
        <taxon>Ascomycota</taxon>
        <taxon>Pezizomycotina</taxon>
        <taxon>Dothideomycetes</taxon>
        <taxon>Dothideomycetidae</taxon>
        <taxon>Mycosphaerellales</taxon>
        <taxon>Teratosphaeriaceae</taxon>
        <taxon>Acrodontium</taxon>
    </lineage>
</organism>
<gene>
    <name evidence="5" type="ORF">R9X50_00214100</name>
</gene>
<dbReference type="Proteomes" id="UP001303373">
    <property type="component" value="Chromosome 3"/>
</dbReference>
<evidence type="ECO:0000256" key="1">
    <source>
        <dbReference type="ARBA" id="ARBA00023125"/>
    </source>
</evidence>
<dbReference type="InterPro" id="IPR008967">
    <property type="entry name" value="p53-like_TF_DNA-bd_sf"/>
</dbReference>
<dbReference type="SUPFAM" id="SSF49417">
    <property type="entry name" value="p53-like transcription factors"/>
    <property type="match status" value="1"/>
</dbReference>
<name>A0AAQ3M0Y3_9PEZI</name>
<dbReference type="PROSITE" id="PS51517">
    <property type="entry name" value="NDT80"/>
    <property type="match status" value="1"/>
</dbReference>
<dbReference type="InterPro" id="IPR052605">
    <property type="entry name" value="Fungal_trans_regulator"/>
</dbReference>
<feature type="compositionally biased region" description="Low complexity" evidence="3">
    <location>
        <begin position="94"/>
        <end position="104"/>
    </location>
</feature>
<sequence>MDQGTLIQQHSLALHPNYSLSSDHELEQFVDNSTGYPPAGIVDQLRRDGTIITQSPGVFDFTPSNTHQAARYVPERTLASDTTSRPTTQHFTDSSSASNSTSPASAVSSLAYTNTYPSNHYTSVPTFPGTVTQQQLPQGFLARSFAGTRVSSSFDGCSTSSMLPPPQRHHPLSTFVPNGDQREAYVTSSTVFPQSFNRPGYSTYPETPRSVVNGAAAFSLSPGSGQYPQMSSPSGYGSTQSECANFPWPQLEVSLEMMCDNVSVTPEVIAKVEKGFFLSTADQKWTCYRRNYFSVQCHFELHPPCNNGNLYIKRNGRTERVQATGMRLSAAVDGPNGKGIELIQHTPKRDNGPKTKIDVVKVSPTPLNPMGRADTVSPHGIYQVHMHTFNATSAIQGPHLPHQSSPGENNSSSLGIQSPNQLPAGLSYATGGHLPLPGQNTTHSFERVQFKQATANNGKRRASQQYFHLIVELFGDVRQDGAAEPNWVKIAQRTSEKIVVRGRSPSHYQNEGQNGSVIGGGAGGGGGSRGGNAGNGGVYNNAPGSAPSYGSMNPGAFRSSTGGYGNMSNGAVGGSMYRSHSYDVQSDQNSGSSPESIVGEHGTVGSGGALDNNGMTEAERTSIQEYEGYSYHPSPLYEAGLVPNQQSHQIPRQGPTTYLPPLAKVERSAGFSSEPREYTRQYMVKNEYHTSTTDHSLNGNNQLSSAPASSWQLPASCGRYQGVESSRGYFPTDLGTPYT</sequence>
<feature type="compositionally biased region" description="Polar residues" evidence="3">
    <location>
        <begin position="402"/>
        <end position="421"/>
    </location>
</feature>
<reference evidence="5 6" key="1">
    <citation type="submission" date="2023-11" db="EMBL/GenBank/DDBJ databases">
        <title>An acidophilic fungus is an integral part of prey digestion in a carnivorous sundew plant.</title>
        <authorList>
            <person name="Tsai I.J."/>
        </authorList>
    </citation>
    <scope>NUCLEOTIDE SEQUENCE [LARGE SCALE GENOMIC DNA]</scope>
    <source>
        <strain evidence="5">169a</strain>
    </source>
</reference>
<dbReference type="GO" id="GO:0000228">
    <property type="term" value="C:nuclear chromosome"/>
    <property type="evidence" value="ECO:0007669"/>
    <property type="project" value="TreeGrafter"/>
</dbReference>
<dbReference type="InterPro" id="IPR037141">
    <property type="entry name" value="NDT80_DNA-bd_dom_sf"/>
</dbReference>
<feature type="DNA-binding region" description="NDT80" evidence="2">
    <location>
        <begin position="208"/>
        <end position="512"/>
    </location>
</feature>
<feature type="compositionally biased region" description="Polar residues" evidence="3">
    <location>
        <begin position="582"/>
        <end position="595"/>
    </location>
</feature>
<evidence type="ECO:0000259" key="4">
    <source>
        <dbReference type="PROSITE" id="PS51517"/>
    </source>
</evidence>
<dbReference type="GO" id="GO:0045944">
    <property type="term" value="P:positive regulation of transcription by RNA polymerase II"/>
    <property type="evidence" value="ECO:0007669"/>
    <property type="project" value="TreeGrafter"/>
</dbReference>
<dbReference type="Pfam" id="PF05224">
    <property type="entry name" value="NDT80_PhoG"/>
    <property type="match status" value="1"/>
</dbReference>
<feature type="region of interest" description="Disordered" evidence="3">
    <location>
        <begin position="581"/>
        <end position="614"/>
    </location>
</feature>
<dbReference type="Gene3D" id="2.60.40.1390">
    <property type="entry name" value="NDT80 DNA-binding domain"/>
    <property type="match status" value="1"/>
</dbReference>
<dbReference type="GO" id="GO:0003700">
    <property type="term" value="F:DNA-binding transcription factor activity"/>
    <property type="evidence" value="ECO:0007669"/>
    <property type="project" value="UniProtKB-UniRule"/>
</dbReference>
<feature type="region of interest" description="Disordered" evidence="3">
    <location>
        <begin position="76"/>
        <end position="104"/>
    </location>
</feature>
<dbReference type="InterPro" id="IPR024061">
    <property type="entry name" value="NDT80_DNA-bd_dom"/>
</dbReference>